<dbReference type="GO" id="GO:0008270">
    <property type="term" value="F:zinc ion binding"/>
    <property type="evidence" value="ECO:0007669"/>
    <property type="project" value="UniProtKB-KW"/>
</dbReference>
<dbReference type="AlphaFoldDB" id="A0A2T2XGF7"/>
<protein>
    <submittedName>
        <fullName evidence="6">Conjugal transfer protein TraR</fullName>
    </submittedName>
</protein>
<evidence type="ECO:0000259" key="5">
    <source>
        <dbReference type="Pfam" id="PF01258"/>
    </source>
</evidence>
<dbReference type="InterPro" id="IPR020458">
    <property type="entry name" value="Znf_DskA_TraR_CS"/>
</dbReference>
<evidence type="ECO:0000313" key="6">
    <source>
        <dbReference type="EMBL" id="PSR33522.1"/>
    </source>
</evidence>
<sequence length="220" mass="24553">MDKRHVELVKQQLQDLTEYLEAQLEVGETDSVEALSAYDNHPADLGTDTFERELDLGIVTGLRSRLDLVANALRRLDQGTYGTCERCGQPIDPARLQAAPEVAFCLTCQNLIDQPYVPPPSEAEVVPRPLGRDTGYGVVEPDGEDFWQSVAEWGNSDTPSDTPPAVDYNETYIGFDQPIGYVEDVESIVDETGEVLFDTLREKKRRRGESVDKETDQDSE</sequence>
<dbReference type="PROSITE" id="PS51128">
    <property type="entry name" value="ZF_DKSA_2"/>
    <property type="match status" value="1"/>
</dbReference>
<dbReference type="PANTHER" id="PTHR33823">
    <property type="entry name" value="RNA POLYMERASE-BINDING TRANSCRIPTION FACTOR DKSA-RELATED"/>
    <property type="match status" value="1"/>
</dbReference>
<dbReference type="InterPro" id="IPR037187">
    <property type="entry name" value="DnaK_N"/>
</dbReference>
<feature type="zinc finger region" description="dksA C4-type" evidence="4">
    <location>
        <begin position="84"/>
        <end position="108"/>
    </location>
</feature>
<dbReference type="EMBL" id="PXYW01000019">
    <property type="protein sequence ID" value="PSR33522.1"/>
    <property type="molecule type" value="Genomic_DNA"/>
</dbReference>
<evidence type="ECO:0000256" key="1">
    <source>
        <dbReference type="ARBA" id="ARBA00022723"/>
    </source>
</evidence>
<reference evidence="6 7" key="1">
    <citation type="journal article" date="2014" name="BMC Genomics">
        <title>Comparison of environmental and isolate Sulfobacillus genomes reveals diverse carbon, sulfur, nitrogen, and hydrogen metabolisms.</title>
        <authorList>
            <person name="Justice N.B."/>
            <person name="Norman A."/>
            <person name="Brown C.T."/>
            <person name="Singh A."/>
            <person name="Thomas B.C."/>
            <person name="Banfield J.F."/>
        </authorList>
    </citation>
    <scope>NUCLEOTIDE SEQUENCE [LARGE SCALE GENOMIC DNA]</scope>
    <source>
        <strain evidence="6">AMDSBA4</strain>
    </source>
</reference>
<evidence type="ECO:0000313" key="7">
    <source>
        <dbReference type="Proteomes" id="UP000242972"/>
    </source>
</evidence>
<keyword evidence="1" id="KW-0479">Metal-binding</keyword>
<evidence type="ECO:0000256" key="2">
    <source>
        <dbReference type="ARBA" id="ARBA00022771"/>
    </source>
</evidence>
<dbReference type="SUPFAM" id="SSF109635">
    <property type="entry name" value="DnaK suppressor protein DksA, alpha-hairpin domain"/>
    <property type="match status" value="1"/>
</dbReference>
<dbReference type="PROSITE" id="PS01102">
    <property type="entry name" value="ZF_DKSA_1"/>
    <property type="match status" value="1"/>
</dbReference>
<comment type="caution">
    <text evidence="6">The sequence shown here is derived from an EMBL/GenBank/DDBJ whole genome shotgun (WGS) entry which is preliminary data.</text>
</comment>
<keyword evidence="2" id="KW-0863">Zinc-finger</keyword>
<proteinExistence type="predicted"/>
<organism evidence="6 7">
    <name type="scientific">Sulfobacillus benefaciens</name>
    <dbReference type="NCBI Taxonomy" id="453960"/>
    <lineage>
        <taxon>Bacteria</taxon>
        <taxon>Bacillati</taxon>
        <taxon>Bacillota</taxon>
        <taxon>Clostridia</taxon>
        <taxon>Eubacteriales</taxon>
        <taxon>Clostridiales Family XVII. Incertae Sedis</taxon>
        <taxon>Sulfobacillus</taxon>
    </lineage>
</organism>
<dbReference type="InterPro" id="IPR000962">
    <property type="entry name" value="Znf_DskA_TraR"/>
</dbReference>
<keyword evidence="3" id="KW-0862">Zinc</keyword>
<dbReference type="Proteomes" id="UP000242972">
    <property type="component" value="Unassembled WGS sequence"/>
</dbReference>
<name>A0A2T2XGF7_9FIRM</name>
<evidence type="ECO:0000256" key="3">
    <source>
        <dbReference type="ARBA" id="ARBA00022833"/>
    </source>
</evidence>
<dbReference type="PANTHER" id="PTHR33823:SF4">
    <property type="entry name" value="GENERAL STRESS PROTEIN 16O"/>
    <property type="match status" value="1"/>
</dbReference>
<accession>A0A2T2XGF7</accession>
<dbReference type="SUPFAM" id="SSF57716">
    <property type="entry name" value="Glucocorticoid receptor-like (DNA-binding domain)"/>
    <property type="match status" value="1"/>
</dbReference>
<feature type="domain" description="Zinc finger DksA/TraR C4-type" evidence="5">
    <location>
        <begin position="79"/>
        <end position="110"/>
    </location>
</feature>
<dbReference type="Pfam" id="PF01258">
    <property type="entry name" value="zf-dskA_traR"/>
    <property type="match status" value="1"/>
</dbReference>
<gene>
    <name evidence="6" type="ORF">C7B46_09595</name>
</gene>
<evidence type="ECO:0000256" key="4">
    <source>
        <dbReference type="PROSITE-ProRule" id="PRU00510"/>
    </source>
</evidence>
<dbReference type="Gene3D" id="1.20.120.910">
    <property type="entry name" value="DksA, coiled-coil domain"/>
    <property type="match status" value="1"/>
</dbReference>